<name>A0A164VVU5_9CRUS</name>
<protein>
    <submittedName>
        <fullName evidence="2">Uncharacterized protein</fullName>
    </submittedName>
</protein>
<evidence type="ECO:0000256" key="1">
    <source>
        <dbReference type="SAM" id="SignalP"/>
    </source>
</evidence>
<gene>
    <name evidence="2" type="ORF">APZ42_022891</name>
</gene>
<sequence length="166" mass="19140">MLSYLLLSCSWCCFFAFISVIGRGEAHPHQLEYATYQPHLFTYRELPSSNRYSQFRNIPSTIRQPTRHRQRVWPLYVVGPAVDYPTYYALPLYADQFPYTELQPIDGQLLGEEQQSENPLAVRDQVYNEQPISKGGLPLVRGLFGKILDSFYPVFSDLSGVFCNNC</sequence>
<evidence type="ECO:0000313" key="3">
    <source>
        <dbReference type="Proteomes" id="UP000076858"/>
    </source>
</evidence>
<accession>A0A164VVU5</accession>
<dbReference type="Proteomes" id="UP000076858">
    <property type="component" value="Unassembled WGS sequence"/>
</dbReference>
<feature type="signal peptide" evidence="1">
    <location>
        <begin position="1"/>
        <end position="26"/>
    </location>
</feature>
<feature type="chain" id="PRO_5007853879" evidence="1">
    <location>
        <begin position="27"/>
        <end position="166"/>
    </location>
</feature>
<dbReference type="EMBL" id="LRGB01001361">
    <property type="protein sequence ID" value="KZS12710.1"/>
    <property type="molecule type" value="Genomic_DNA"/>
</dbReference>
<keyword evidence="3" id="KW-1185">Reference proteome</keyword>
<keyword evidence="1" id="KW-0732">Signal</keyword>
<comment type="caution">
    <text evidence="2">The sequence shown here is derived from an EMBL/GenBank/DDBJ whole genome shotgun (WGS) entry which is preliminary data.</text>
</comment>
<evidence type="ECO:0000313" key="2">
    <source>
        <dbReference type="EMBL" id="KZS12710.1"/>
    </source>
</evidence>
<proteinExistence type="predicted"/>
<dbReference type="AlphaFoldDB" id="A0A164VVU5"/>
<reference evidence="2 3" key="1">
    <citation type="submission" date="2016-03" db="EMBL/GenBank/DDBJ databases">
        <title>EvidentialGene: Evidence-directed Construction of Genes on Genomes.</title>
        <authorList>
            <person name="Gilbert D.G."/>
            <person name="Choi J.-H."/>
            <person name="Mockaitis K."/>
            <person name="Colbourne J."/>
            <person name="Pfrender M."/>
        </authorList>
    </citation>
    <scope>NUCLEOTIDE SEQUENCE [LARGE SCALE GENOMIC DNA]</scope>
    <source>
        <strain evidence="2 3">Xinb3</strain>
        <tissue evidence="2">Complete organism</tissue>
    </source>
</reference>
<organism evidence="2 3">
    <name type="scientific">Daphnia magna</name>
    <dbReference type="NCBI Taxonomy" id="35525"/>
    <lineage>
        <taxon>Eukaryota</taxon>
        <taxon>Metazoa</taxon>
        <taxon>Ecdysozoa</taxon>
        <taxon>Arthropoda</taxon>
        <taxon>Crustacea</taxon>
        <taxon>Branchiopoda</taxon>
        <taxon>Diplostraca</taxon>
        <taxon>Cladocera</taxon>
        <taxon>Anomopoda</taxon>
        <taxon>Daphniidae</taxon>
        <taxon>Daphnia</taxon>
    </lineage>
</organism>